<dbReference type="RefSeq" id="WP_234518101.1">
    <property type="nucleotide sequence ID" value="NZ_BAAAUF010000008.1"/>
</dbReference>
<evidence type="ECO:0000256" key="5">
    <source>
        <dbReference type="ARBA" id="ARBA00022679"/>
    </source>
</evidence>
<evidence type="ECO:0000256" key="2">
    <source>
        <dbReference type="ARBA" id="ARBA00004998"/>
    </source>
</evidence>
<reference evidence="10" key="1">
    <citation type="journal article" date="2019" name="Int. J. Syst. Evol. Microbiol.">
        <title>The Global Catalogue of Microorganisms (GCM) 10K type strain sequencing project: providing services to taxonomists for standard genome sequencing and annotation.</title>
        <authorList>
            <consortium name="The Broad Institute Genomics Platform"/>
            <consortium name="The Broad Institute Genome Sequencing Center for Infectious Disease"/>
            <person name="Wu L."/>
            <person name="Ma J."/>
        </authorList>
    </citation>
    <scope>NUCLEOTIDE SEQUENCE [LARGE SCALE GENOMIC DNA]</scope>
    <source>
        <strain evidence="10">JCM 9091</strain>
    </source>
</reference>
<evidence type="ECO:0000256" key="8">
    <source>
        <dbReference type="RuleBase" id="RU003560"/>
    </source>
</evidence>
<organism evidence="9 10">
    <name type="scientific">Streptomyces glomeratus</name>
    <dbReference type="NCBI Taxonomy" id="284452"/>
    <lineage>
        <taxon>Bacteria</taxon>
        <taxon>Bacillati</taxon>
        <taxon>Actinomycetota</taxon>
        <taxon>Actinomycetes</taxon>
        <taxon>Kitasatosporales</taxon>
        <taxon>Streptomycetaceae</taxon>
        <taxon>Streptomyces</taxon>
    </lineage>
</organism>
<name>A0ABP6L428_9ACTN</name>
<comment type="pathway">
    <text evidence="2">Amino-acid biosynthesis; L-proline biosynthesis; L-glutamate 5-semialdehyde from L-ornithine: step 1/1.</text>
</comment>
<dbReference type="InterPro" id="IPR049704">
    <property type="entry name" value="Aminotrans_3_PPA_site"/>
</dbReference>
<dbReference type="InterPro" id="IPR015422">
    <property type="entry name" value="PyrdxlP-dep_Trfase_small"/>
</dbReference>
<evidence type="ECO:0000256" key="1">
    <source>
        <dbReference type="ARBA" id="ARBA00001933"/>
    </source>
</evidence>
<dbReference type="InterPro" id="IPR015421">
    <property type="entry name" value="PyrdxlP-dep_Trfase_major"/>
</dbReference>
<dbReference type="SUPFAM" id="SSF53383">
    <property type="entry name" value="PLP-dependent transferases"/>
    <property type="match status" value="1"/>
</dbReference>
<proteinExistence type="inferred from homology"/>
<dbReference type="PANTHER" id="PTHR11986:SF18">
    <property type="entry name" value="ORNITHINE AMINOTRANSFERASE, MITOCHONDRIAL"/>
    <property type="match status" value="1"/>
</dbReference>
<dbReference type="CDD" id="cd00610">
    <property type="entry name" value="OAT_like"/>
    <property type="match status" value="1"/>
</dbReference>
<keyword evidence="6 8" id="KW-0663">Pyridoxal phosphate</keyword>
<evidence type="ECO:0000256" key="4">
    <source>
        <dbReference type="ARBA" id="ARBA00022576"/>
    </source>
</evidence>
<evidence type="ECO:0000256" key="7">
    <source>
        <dbReference type="ARBA" id="ARBA00030587"/>
    </source>
</evidence>
<dbReference type="InterPro" id="IPR010164">
    <property type="entry name" value="Orn_aminotrans"/>
</dbReference>
<dbReference type="Pfam" id="PF00202">
    <property type="entry name" value="Aminotran_3"/>
    <property type="match status" value="1"/>
</dbReference>
<dbReference type="PANTHER" id="PTHR11986">
    <property type="entry name" value="AMINOTRANSFERASE CLASS III"/>
    <property type="match status" value="1"/>
</dbReference>
<sequence>MTAPARTRSSDELITAEQPVLAHNYHPLPVVVARAEGTWVEDVEGRRYLDMLAGYSALNFGHRNPVLIEAAHRQLDRLTLTSRAFHNDQLAEFAESLAALTGLDMVLPMNTGAEAVESAVKVARKWAYEVKGVPADRATIVVAAGNFHGRTTTIVSFSTDETARSGFGPFTPGFRIVPYNDLAALEAAVDETTAAVLIEPIQGEAGVIIPDDGYLAGVRDLTRRAGCLFIADEIQSGLGRTGSTLAVDHEGVVPDALLLGKALGGGIVPVSAVVARREVLGVLKPGEHGSTFGGNPLAAAVGSAVVGLLETGEFQRRAAELGVVLRDGLTALLGKGVVGFRSRGLWAGVDIDPAIGTGREISERLMREGILAKDTHGSTIRLAPPLTITGEELGSALEALERVLTA</sequence>
<dbReference type="InterPro" id="IPR015424">
    <property type="entry name" value="PyrdxlP-dep_Trfase"/>
</dbReference>
<keyword evidence="4" id="KW-0032">Aminotransferase</keyword>
<dbReference type="PROSITE" id="PS00600">
    <property type="entry name" value="AA_TRANSFER_CLASS_3"/>
    <property type="match status" value="1"/>
</dbReference>
<evidence type="ECO:0000313" key="10">
    <source>
        <dbReference type="Proteomes" id="UP001501532"/>
    </source>
</evidence>
<evidence type="ECO:0000313" key="9">
    <source>
        <dbReference type="EMBL" id="GAA3029467.1"/>
    </source>
</evidence>
<dbReference type="Gene3D" id="3.90.1150.10">
    <property type="entry name" value="Aspartate Aminotransferase, domain 1"/>
    <property type="match status" value="1"/>
</dbReference>
<comment type="similarity">
    <text evidence="8">Belongs to the class-III pyridoxal-phosphate-dependent aminotransferase family.</text>
</comment>
<gene>
    <name evidence="9" type="primary">rocD</name>
    <name evidence="9" type="ORF">GCM10010448_09320</name>
</gene>
<dbReference type="NCBIfam" id="TIGR01885">
    <property type="entry name" value="Orn_aminotrans"/>
    <property type="match status" value="1"/>
</dbReference>
<evidence type="ECO:0000256" key="3">
    <source>
        <dbReference type="ARBA" id="ARBA00012924"/>
    </source>
</evidence>
<dbReference type="InterPro" id="IPR050103">
    <property type="entry name" value="Class-III_PLP-dep_AT"/>
</dbReference>
<dbReference type="InterPro" id="IPR005814">
    <property type="entry name" value="Aminotrans_3"/>
</dbReference>
<evidence type="ECO:0000256" key="6">
    <source>
        <dbReference type="ARBA" id="ARBA00022898"/>
    </source>
</evidence>
<dbReference type="EC" id="2.6.1.13" evidence="3"/>
<dbReference type="Proteomes" id="UP001501532">
    <property type="component" value="Unassembled WGS sequence"/>
</dbReference>
<protein>
    <recommendedName>
        <fullName evidence="3">ornithine aminotransferase</fullName>
        <ecNumber evidence="3">2.6.1.13</ecNumber>
    </recommendedName>
    <alternativeName>
        <fullName evidence="7">Ornithine--oxo-acid aminotransferase</fullName>
    </alternativeName>
</protein>
<keyword evidence="5" id="KW-0808">Transferase</keyword>
<dbReference type="Gene3D" id="3.40.640.10">
    <property type="entry name" value="Type I PLP-dependent aspartate aminotransferase-like (Major domain)"/>
    <property type="match status" value="1"/>
</dbReference>
<accession>A0ABP6L428</accession>
<dbReference type="PIRSF" id="PIRSF000521">
    <property type="entry name" value="Transaminase_4ab_Lys_Orn"/>
    <property type="match status" value="1"/>
</dbReference>
<comment type="caution">
    <text evidence="9">The sequence shown here is derived from an EMBL/GenBank/DDBJ whole genome shotgun (WGS) entry which is preliminary data.</text>
</comment>
<keyword evidence="10" id="KW-1185">Reference proteome</keyword>
<comment type="cofactor">
    <cofactor evidence="1">
        <name>pyridoxal 5'-phosphate</name>
        <dbReference type="ChEBI" id="CHEBI:597326"/>
    </cofactor>
</comment>
<dbReference type="EMBL" id="BAAAUF010000008">
    <property type="protein sequence ID" value="GAA3029467.1"/>
    <property type="molecule type" value="Genomic_DNA"/>
</dbReference>